<name>A0A4S5CDQ2_AERVE</name>
<comment type="caution">
    <text evidence="1">The sequence shown here is derived from an EMBL/GenBank/DDBJ whole genome shotgun (WGS) entry which is preliminary data.</text>
</comment>
<dbReference type="EMBL" id="SSUX01000011">
    <property type="protein sequence ID" value="THJ43609.1"/>
    <property type="molecule type" value="Genomic_DNA"/>
</dbReference>
<reference evidence="1 2" key="1">
    <citation type="submission" date="2019-04" db="EMBL/GenBank/DDBJ databases">
        <title>Comparative genomics of Aeromonas veronii strains pathogenic to fish.</title>
        <authorList>
            <person name="Cascarano M.C."/>
            <person name="Smyrli M."/>
            <person name="Katharios P."/>
        </authorList>
    </citation>
    <scope>NUCLEOTIDE SEQUENCE [LARGE SCALE GENOMIC DNA]</scope>
    <source>
        <strain evidence="1 2">XU1</strain>
    </source>
</reference>
<evidence type="ECO:0000313" key="1">
    <source>
        <dbReference type="EMBL" id="THJ43609.1"/>
    </source>
</evidence>
<accession>A0A4S5CDQ2</accession>
<sequence length="131" mass="14419">MSTIADVRLDLPAVFQAFTFIGCGSRPTQNCKQITVAPEEIAPFIDALKSVDRLDLIEETLQDLAMRADGTLLKSASPPLTDFAKVVKQLSATPRTLLQALELWESTDCSEVMIDFIDLNQPSSLKKSKAY</sequence>
<dbReference type="AlphaFoldDB" id="A0A4S5CDQ2"/>
<organism evidence="1 2">
    <name type="scientific">Aeromonas veronii</name>
    <dbReference type="NCBI Taxonomy" id="654"/>
    <lineage>
        <taxon>Bacteria</taxon>
        <taxon>Pseudomonadati</taxon>
        <taxon>Pseudomonadota</taxon>
        <taxon>Gammaproteobacteria</taxon>
        <taxon>Aeromonadales</taxon>
        <taxon>Aeromonadaceae</taxon>
        <taxon>Aeromonas</taxon>
    </lineage>
</organism>
<evidence type="ECO:0000313" key="2">
    <source>
        <dbReference type="Proteomes" id="UP000309618"/>
    </source>
</evidence>
<proteinExistence type="predicted"/>
<protein>
    <submittedName>
        <fullName evidence="1">Uncharacterized protein</fullName>
    </submittedName>
</protein>
<dbReference type="RefSeq" id="WP_136502048.1">
    <property type="nucleotide sequence ID" value="NZ_SSUX01000011.1"/>
</dbReference>
<dbReference type="Proteomes" id="UP000309618">
    <property type="component" value="Unassembled WGS sequence"/>
</dbReference>
<gene>
    <name evidence="1" type="ORF">E8Q35_14985</name>
</gene>